<dbReference type="Gene3D" id="3.30.70.270">
    <property type="match status" value="2"/>
</dbReference>
<dbReference type="FunFam" id="3.30.420.10:FF:000032">
    <property type="entry name" value="Retrovirus-related Pol polyprotein from transposon 297-like Protein"/>
    <property type="match status" value="1"/>
</dbReference>
<dbReference type="Gene3D" id="1.10.340.70">
    <property type="match status" value="1"/>
</dbReference>
<evidence type="ECO:0000256" key="8">
    <source>
        <dbReference type="ARBA" id="ARBA00022918"/>
    </source>
</evidence>
<evidence type="ECO:0000256" key="3">
    <source>
        <dbReference type="ARBA" id="ARBA00022679"/>
    </source>
</evidence>
<evidence type="ECO:0000259" key="13">
    <source>
        <dbReference type="PROSITE" id="PS50994"/>
    </source>
</evidence>
<dbReference type="GO" id="GO:0019899">
    <property type="term" value="F:enzyme binding"/>
    <property type="evidence" value="ECO:0007669"/>
    <property type="project" value="UniProtKB-ARBA"/>
</dbReference>
<evidence type="ECO:0000256" key="2">
    <source>
        <dbReference type="ARBA" id="ARBA00022670"/>
    </source>
</evidence>
<evidence type="ECO:0000313" key="14">
    <source>
        <dbReference type="Proteomes" id="UP000887572"/>
    </source>
</evidence>
<dbReference type="PROSITE" id="PS50158">
    <property type="entry name" value="ZF_CCHC"/>
    <property type="match status" value="1"/>
</dbReference>
<keyword evidence="3" id="KW-0808">Transferase</keyword>
<dbReference type="GO" id="GO:0015074">
    <property type="term" value="P:DNA integration"/>
    <property type="evidence" value="ECO:0007669"/>
    <property type="project" value="InterPro"/>
</dbReference>
<feature type="domain" description="Reverse transcriptase" evidence="12">
    <location>
        <begin position="987"/>
        <end position="1166"/>
    </location>
</feature>
<dbReference type="Gene3D" id="3.30.420.10">
    <property type="entry name" value="Ribonuclease H-like superfamily/Ribonuclease H"/>
    <property type="match status" value="1"/>
</dbReference>
<sequence length="2382" mass="267152">MPVLRSPHKLRQSTLSRRVQLANVEVDAEQQPIVRQNPITHPIIEEAPNLQQEQNSGNETSLLGSAEIRRRIMAGPEQAINMVADNVNNLDMNEEDLLQDNGNGIQFQMVKERDQREGGDPIEREQRFIAPEMENFGGEWDAERVFNPRAASTPHMILEREPPEQNFTARQRPVTGHQHVRGEQMRFGQNPGHMPQNQQHAAAYNQQQHHYAHGGGTEPADDRFYQRGHPTTHKTAIPTDVILGPPPRHGQYAQADHQHYNAPPPNFEYRGGYGRQNYGDEFRGGWTRNEPPPNFRREDQNFAAHQRNWGQAQYQQPPPIQIGNLEYVLTLDRLPELRGNEGADKVKQFFKKFSSATEGWPEKRRISALEAKVSGRAERALNAALANQPYRFDSIRRAMAEQLEVTDCREMGAFDELMSGLKRKPDESLDALADRIQSLVSRAYPGLTQNLGDDYAIKHLIRALANPELSLSLEMARRPGMSYDDFVALATRAESIQKATKKQSQGNIAEDRNRMVPTNNFRRFQQVRSPNFGQNMREGIVCFNCNESGHISRECRQPRRQSQFNAEQPQNRPQMATGANNTPMRTTGAEPSRNWQQPSPQNRPAQPRSQNFLKQNCIVAQENVNPNAVCHGVQLGPEITEFLEKELKMESGSTNAEERKSEHVGKILIVKVEVQGTETEAMLDGGAQISLISAQFFYKLIKEGKLDLREVELSRNAARIADVNGKEVKCYGSVTLQIYRKGWQLSNIRFHVTDASFGFNLLLGTNSLADLGFMLYDAANKEMIEFEKVRQQENTLRVIFQTKLRPGSTKLVEVQVGSEWNGKDVVISPISSGSNIQLEQTVGKVTDGKVIGQITNLVPSLERSEEEEVVGTIELAEYIMDADNALLPTKPLYTQSYEAGEMEANKRVETIKAMSKTGRISEPEKLELMNLLNEFEEIFAISEEELTQTDLVSHTIETGDAIPIRSKMRPVPYAYREKVSGMIQDYLGRGIIRPSFSPWASPIVIVPKKDGSLRFCVDYRGLNSVTVKDAFPLPNIDNTLLALGGKKVFTTLDFISGYWQIKMDPQSIDKTAFVTEFGLHEFIVLPFGLSNAVATFQRFMTHLFEGLINDFVFIYIDDILVASESWDKHKEHLSTVFQRIREAGLKLKISKCAFSAGELPFLGHVLTSDGLKMDMDKMRPITEFPIPRSKKALQSFLGFLAYYRKFIYGFGPIAAPLYGLLKKDAKFAIGVVEEESINALKAKIMSDVLLHFPNFEAAKNKSDRKFLMLTDASKIGLGAVLCQPDEEGNIRPIYFASRQCNPHESRYCPTELEALAIRFGAKKFAQFITMLPTRVFTDHKALIYMFKSKTETGNSRVDKWLLELNSRFILQVEYQPGKKNVIADLLSRSPALKCPNSPQENEIFRIGKICEIRVRQHVTNNAENREEWVGETKGSELGFVYEFLTTKALPFEARDKQKLMASLHNFTIVDGLLYRLESDGRTRLVVPECFREKLIIERHSGNCAGHMSGKKIFRQLAEQFFWPNMYSDCIKAVQRCRICAHTRTPRANEPPLKVVQTTEPLELVCVDILSIGPAHSACKYILVAVDHFSKYLVAVPIPNKNADTIAQEFVKNFVLVLGVPKKIHSDRGKEFVNETLEEIASILKMEKSLTSGYDPQANGVTERVNQTILGMLKRSVASNWTWDERLPFVVFAYNTTPSEVTKLSPHQLIFGKPANFPSEVELPVDPRYTVDVDTYIQQFRENIAELVELAGKNSETARGKMKQQYDKQAKVTANKFKVGEKAMVIFPGSNRRSPHRKLMWKSFGPFRIVELSDSTAIVIPADKPGDTPQKVPLERLVKVPDGIPDISTLPKGKSPYRNQLNTIISIVSLICQEQEAQEDEGNKPKEKFKECKSPKVTGNYAEAKEISSGESRSPTGAKTREGEGIGLSDTKAKRNSEISIGQLRAIAISEGEERMETDHADNPLSWDTQCGGLGLEHRHCAQLTASDLDPVLEKAGLGLKVVGTPMKAVLASFLLKSSTVSSTAGGRKLAQMVLGTAVGYEMVTYFGGREDIVRSGGLPTEEEMEKAFEAWVEKCAVTRAKLGKTGFAPIQMAVPSVVEELPEAEKKSWADLFGKASFLLEKVRATTVHRKQHFVTAPRVIVGDSSAKQLLELWPSSQFIGTEQGGVGDVIRAFDGMVLSSKVRAGVILVGRDALMSGETAENVMDRVERLAKLCAQFRHVNFIWVAPPFVKDRHSEYDSLVQKLREFFSEGRGPGQFVTTTASGRSLLEMWRYGNGHNTDNVSASGEMTSKGLHVMKAWLTTQVPGFPGDRELGLRFVRGPTDPVVRVLAQAVVPTRTTLVATLSGPHLRGTPLVAEQPNARRWGQIAVDIAFQRARMCYH</sequence>
<dbReference type="InterPro" id="IPR012337">
    <property type="entry name" value="RNaseH-like_sf"/>
</dbReference>
<dbReference type="FunFam" id="3.10.10.10:FF:000007">
    <property type="entry name" value="Retrovirus-related Pol polyprotein from transposon 17.6-like Protein"/>
    <property type="match status" value="1"/>
</dbReference>
<keyword evidence="8" id="KW-0695">RNA-directed DNA polymerase</keyword>
<reference evidence="15" key="1">
    <citation type="submission" date="2022-11" db="UniProtKB">
        <authorList>
            <consortium name="WormBaseParasite"/>
        </authorList>
    </citation>
    <scope>IDENTIFICATION</scope>
</reference>
<keyword evidence="7" id="KW-0378">Hydrolase</keyword>
<keyword evidence="9" id="KW-0479">Metal-binding</keyword>
<dbReference type="GO" id="GO:0003676">
    <property type="term" value="F:nucleic acid binding"/>
    <property type="evidence" value="ECO:0007669"/>
    <property type="project" value="InterPro"/>
</dbReference>
<keyword evidence="5" id="KW-0540">Nuclease</keyword>
<evidence type="ECO:0000256" key="10">
    <source>
        <dbReference type="SAM" id="MobiDB-lite"/>
    </source>
</evidence>
<dbReference type="Pfam" id="PF17921">
    <property type="entry name" value="Integrase_H2C2"/>
    <property type="match status" value="1"/>
</dbReference>
<keyword evidence="14" id="KW-1185">Reference proteome</keyword>
<evidence type="ECO:0000259" key="11">
    <source>
        <dbReference type="PROSITE" id="PS50158"/>
    </source>
</evidence>
<dbReference type="GO" id="GO:0042575">
    <property type="term" value="C:DNA polymerase complex"/>
    <property type="evidence" value="ECO:0007669"/>
    <property type="project" value="UniProtKB-ARBA"/>
</dbReference>
<keyword evidence="6" id="KW-0255">Endonuclease</keyword>
<dbReference type="CDD" id="cd01647">
    <property type="entry name" value="RT_LTR"/>
    <property type="match status" value="1"/>
</dbReference>
<dbReference type="InterPro" id="IPR000477">
    <property type="entry name" value="RT_dom"/>
</dbReference>
<dbReference type="Pfam" id="PF00665">
    <property type="entry name" value="rve"/>
    <property type="match status" value="1"/>
</dbReference>
<dbReference type="InterPro" id="IPR036875">
    <property type="entry name" value="Znf_CCHC_sf"/>
</dbReference>
<dbReference type="SUPFAM" id="SSF56672">
    <property type="entry name" value="DNA/RNA polymerases"/>
    <property type="match status" value="1"/>
</dbReference>
<protein>
    <recommendedName>
        <fullName evidence="1">RNA-directed DNA polymerase</fullName>
        <ecNumber evidence="1">2.7.7.49</ecNumber>
    </recommendedName>
</protein>
<dbReference type="PROSITE" id="PS50994">
    <property type="entry name" value="INTEGRASE"/>
    <property type="match status" value="1"/>
</dbReference>
<dbReference type="SUPFAM" id="SSF57756">
    <property type="entry name" value="Retrovirus zinc finger-like domains"/>
    <property type="match status" value="1"/>
</dbReference>
<evidence type="ECO:0000256" key="1">
    <source>
        <dbReference type="ARBA" id="ARBA00012493"/>
    </source>
</evidence>
<dbReference type="SMART" id="SM00343">
    <property type="entry name" value="ZnF_C2HC"/>
    <property type="match status" value="1"/>
</dbReference>
<dbReference type="CDD" id="cd00303">
    <property type="entry name" value="retropepsin_like"/>
    <property type="match status" value="1"/>
</dbReference>
<feature type="domain" description="CCHC-type" evidence="11">
    <location>
        <begin position="542"/>
        <end position="557"/>
    </location>
</feature>
<evidence type="ECO:0000256" key="6">
    <source>
        <dbReference type="ARBA" id="ARBA00022759"/>
    </source>
</evidence>
<dbReference type="SUPFAM" id="SSF53098">
    <property type="entry name" value="Ribonuclease H-like"/>
    <property type="match status" value="1"/>
</dbReference>
<organism evidence="14 15">
    <name type="scientific">Globodera rostochiensis</name>
    <name type="common">Golden nematode worm</name>
    <name type="synonym">Heterodera rostochiensis</name>
    <dbReference type="NCBI Taxonomy" id="31243"/>
    <lineage>
        <taxon>Eukaryota</taxon>
        <taxon>Metazoa</taxon>
        <taxon>Ecdysozoa</taxon>
        <taxon>Nematoda</taxon>
        <taxon>Chromadorea</taxon>
        <taxon>Rhabditida</taxon>
        <taxon>Tylenchina</taxon>
        <taxon>Tylenchomorpha</taxon>
        <taxon>Tylenchoidea</taxon>
        <taxon>Heteroderidae</taxon>
        <taxon>Heteroderinae</taxon>
        <taxon>Globodera</taxon>
    </lineage>
</organism>
<dbReference type="Gene3D" id="2.40.70.10">
    <property type="entry name" value="Acid Proteases"/>
    <property type="match status" value="1"/>
</dbReference>
<evidence type="ECO:0000256" key="7">
    <source>
        <dbReference type="ARBA" id="ARBA00022801"/>
    </source>
</evidence>
<dbReference type="FunFam" id="3.30.70.270:FF:000020">
    <property type="entry name" value="Transposon Tf2-6 polyprotein-like Protein"/>
    <property type="match status" value="1"/>
</dbReference>
<dbReference type="Pfam" id="PF00098">
    <property type="entry name" value="zf-CCHC"/>
    <property type="match status" value="1"/>
</dbReference>
<dbReference type="PANTHER" id="PTHR37984">
    <property type="entry name" value="PROTEIN CBG26694"/>
    <property type="match status" value="1"/>
</dbReference>
<dbReference type="GO" id="GO:0008270">
    <property type="term" value="F:zinc ion binding"/>
    <property type="evidence" value="ECO:0007669"/>
    <property type="project" value="UniProtKB-KW"/>
</dbReference>
<dbReference type="InterPro" id="IPR043128">
    <property type="entry name" value="Rev_trsase/Diguanyl_cyclase"/>
</dbReference>
<name>A0A914I585_GLORO</name>
<keyword evidence="2" id="KW-0645">Protease</keyword>
<evidence type="ECO:0000256" key="9">
    <source>
        <dbReference type="PROSITE-ProRule" id="PRU00047"/>
    </source>
</evidence>
<dbReference type="InterPro" id="IPR001584">
    <property type="entry name" value="Integrase_cat-core"/>
</dbReference>
<dbReference type="Pfam" id="PF17917">
    <property type="entry name" value="RT_RNaseH"/>
    <property type="match status" value="1"/>
</dbReference>
<dbReference type="Gene3D" id="3.10.10.10">
    <property type="entry name" value="HIV Type 1 Reverse Transcriptase, subunit A, domain 1"/>
    <property type="match status" value="1"/>
</dbReference>
<dbReference type="InterPro" id="IPR050951">
    <property type="entry name" value="Retrovirus_Pol_polyprotein"/>
</dbReference>
<dbReference type="EC" id="2.7.7.49" evidence="1"/>
<dbReference type="Proteomes" id="UP000887572">
    <property type="component" value="Unplaced"/>
</dbReference>
<evidence type="ECO:0000256" key="4">
    <source>
        <dbReference type="ARBA" id="ARBA00022695"/>
    </source>
</evidence>
<dbReference type="GO" id="GO:0006508">
    <property type="term" value="P:proteolysis"/>
    <property type="evidence" value="ECO:0007669"/>
    <property type="project" value="UniProtKB-KW"/>
</dbReference>
<dbReference type="SUPFAM" id="SSF50630">
    <property type="entry name" value="Acid proteases"/>
    <property type="match status" value="1"/>
</dbReference>
<keyword evidence="4" id="KW-0548">Nucleotidyltransferase</keyword>
<dbReference type="GO" id="GO:0008233">
    <property type="term" value="F:peptidase activity"/>
    <property type="evidence" value="ECO:0007669"/>
    <property type="project" value="UniProtKB-KW"/>
</dbReference>
<dbReference type="GO" id="GO:0003964">
    <property type="term" value="F:RNA-directed DNA polymerase activity"/>
    <property type="evidence" value="ECO:0007669"/>
    <property type="project" value="UniProtKB-KW"/>
</dbReference>
<dbReference type="InterPro" id="IPR041373">
    <property type="entry name" value="RT_RNaseH"/>
</dbReference>
<keyword evidence="9" id="KW-0863">Zinc-finger</keyword>
<dbReference type="InterPro" id="IPR021109">
    <property type="entry name" value="Peptidase_aspartic_dom_sf"/>
</dbReference>
<evidence type="ECO:0000256" key="5">
    <source>
        <dbReference type="ARBA" id="ARBA00022722"/>
    </source>
</evidence>
<dbReference type="InterPro" id="IPR001878">
    <property type="entry name" value="Znf_CCHC"/>
</dbReference>
<dbReference type="WBParaSite" id="Gr19_v10_g7010.t1">
    <property type="protein sequence ID" value="Gr19_v10_g7010.t1"/>
    <property type="gene ID" value="Gr19_v10_g7010"/>
</dbReference>
<feature type="compositionally biased region" description="Polar residues" evidence="10">
    <location>
        <begin position="593"/>
        <end position="608"/>
    </location>
</feature>
<feature type="domain" description="Integrase catalytic" evidence="13">
    <location>
        <begin position="1556"/>
        <end position="1713"/>
    </location>
</feature>
<evidence type="ECO:0000313" key="15">
    <source>
        <dbReference type="WBParaSite" id="Gr19_v10_g7010.t1"/>
    </source>
</evidence>
<dbReference type="Pfam" id="PF00078">
    <property type="entry name" value="RVT_1"/>
    <property type="match status" value="1"/>
</dbReference>
<accession>A0A914I585</accession>
<dbReference type="InterPro" id="IPR041588">
    <property type="entry name" value="Integrase_H2C2"/>
</dbReference>
<proteinExistence type="predicted"/>
<dbReference type="Gene3D" id="4.10.60.10">
    <property type="entry name" value="Zinc finger, CCHC-type"/>
    <property type="match status" value="1"/>
</dbReference>
<feature type="region of interest" description="Disordered" evidence="10">
    <location>
        <begin position="552"/>
        <end position="608"/>
    </location>
</feature>
<dbReference type="FunFam" id="1.10.340.70:FF:000001">
    <property type="entry name" value="Retrovirus-related Pol polyprotein from transposon gypsy-like Protein"/>
    <property type="match status" value="1"/>
</dbReference>
<dbReference type="InterPro" id="IPR043502">
    <property type="entry name" value="DNA/RNA_pol_sf"/>
</dbReference>
<dbReference type="GO" id="GO:0004519">
    <property type="term" value="F:endonuclease activity"/>
    <property type="evidence" value="ECO:0007669"/>
    <property type="project" value="UniProtKB-KW"/>
</dbReference>
<dbReference type="PROSITE" id="PS50878">
    <property type="entry name" value="RT_POL"/>
    <property type="match status" value="1"/>
</dbReference>
<evidence type="ECO:0000259" key="12">
    <source>
        <dbReference type="PROSITE" id="PS50878"/>
    </source>
</evidence>
<dbReference type="PANTHER" id="PTHR37984:SF5">
    <property type="entry name" value="PROTEIN NYNRIN-LIKE"/>
    <property type="match status" value="1"/>
</dbReference>
<feature type="compositionally biased region" description="Polar residues" evidence="10">
    <location>
        <begin position="560"/>
        <end position="585"/>
    </location>
</feature>
<dbReference type="CDD" id="cd09274">
    <property type="entry name" value="RNase_HI_RT_Ty3"/>
    <property type="match status" value="1"/>
</dbReference>
<feature type="region of interest" description="Disordered" evidence="10">
    <location>
        <begin position="1900"/>
        <end position="1931"/>
    </location>
</feature>
<dbReference type="InterPro" id="IPR036397">
    <property type="entry name" value="RNaseH_sf"/>
</dbReference>
<keyword evidence="9" id="KW-0862">Zinc</keyword>